<dbReference type="Proteomes" id="UP000799428">
    <property type="component" value="Unassembled WGS sequence"/>
</dbReference>
<organism evidence="2 3">
    <name type="scientific">Pleomassaria siparia CBS 279.74</name>
    <dbReference type="NCBI Taxonomy" id="1314801"/>
    <lineage>
        <taxon>Eukaryota</taxon>
        <taxon>Fungi</taxon>
        <taxon>Dikarya</taxon>
        <taxon>Ascomycota</taxon>
        <taxon>Pezizomycotina</taxon>
        <taxon>Dothideomycetes</taxon>
        <taxon>Pleosporomycetidae</taxon>
        <taxon>Pleosporales</taxon>
        <taxon>Pleomassariaceae</taxon>
        <taxon>Pleomassaria</taxon>
    </lineage>
</organism>
<evidence type="ECO:0000313" key="3">
    <source>
        <dbReference type="Proteomes" id="UP000799428"/>
    </source>
</evidence>
<proteinExistence type="predicted"/>
<gene>
    <name evidence="2" type="ORF">K504DRAFT_503098</name>
</gene>
<dbReference type="AlphaFoldDB" id="A0A6G1K885"/>
<dbReference type="EMBL" id="MU005771">
    <property type="protein sequence ID" value="KAF2709099.1"/>
    <property type="molecule type" value="Genomic_DNA"/>
</dbReference>
<feature type="region of interest" description="Disordered" evidence="1">
    <location>
        <begin position="1"/>
        <end position="25"/>
    </location>
</feature>
<reference evidence="2" key="1">
    <citation type="journal article" date="2020" name="Stud. Mycol.">
        <title>101 Dothideomycetes genomes: a test case for predicting lifestyles and emergence of pathogens.</title>
        <authorList>
            <person name="Haridas S."/>
            <person name="Albert R."/>
            <person name="Binder M."/>
            <person name="Bloem J."/>
            <person name="Labutti K."/>
            <person name="Salamov A."/>
            <person name="Andreopoulos B."/>
            <person name="Baker S."/>
            <person name="Barry K."/>
            <person name="Bills G."/>
            <person name="Bluhm B."/>
            <person name="Cannon C."/>
            <person name="Castanera R."/>
            <person name="Culley D."/>
            <person name="Daum C."/>
            <person name="Ezra D."/>
            <person name="Gonzalez J."/>
            <person name="Henrissat B."/>
            <person name="Kuo A."/>
            <person name="Liang C."/>
            <person name="Lipzen A."/>
            <person name="Lutzoni F."/>
            <person name="Magnuson J."/>
            <person name="Mondo S."/>
            <person name="Nolan M."/>
            <person name="Ohm R."/>
            <person name="Pangilinan J."/>
            <person name="Park H.-J."/>
            <person name="Ramirez L."/>
            <person name="Alfaro M."/>
            <person name="Sun H."/>
            <person name="Tritt A."/>
            <person name="Yoshinaga Y."/>
            <person name="Zwiers L.-H."/>
            <person name="Turgeon B."/>
            <person name="Goodwin S."/>
            <person name="Spatafora J."/>
            <person name="Crous P."/>
            <person name="Grigoriev I."/>
        </authorList>
    </citation>
    <scope>NUCLEOTIDE SEQUENCE</scope>
    <source>
        <strain evidence="2">CBS 279.74</strain>
    </source>
</reference>
<sequence>MEAPLALGGPTNGSRTPSPSPSAVDPQIIVDHLEKVLNANLGASEQDLRAPGSLLSSAKLQDTLQRCTRFALESQTVIYVVKDRVDQTQIDGLDTPNGKHTHP</sequence>
<evidence type="ECO:0000256" key="1">
    <source>
        <dbReference type="SAM" id="MobiDB-lite"/>
    </source>
</evidence>
<protein>
    <submittedName>
        <fullName evidence="2">Uncharacterized protein</fullName>
    </submittedName>
</protein>
<keyword evidence="3" id="KW-1185">Reference proteome</keyword>
<accession>A0A6G1K885</accession>
<dbReference type="OrthoDB" id="447173at2759"/>
<evidence type="ECO:0000313" key="2">
    <source>
        <dbReference type="EMBL" id="KAF2709099.1"/>
    </source>
</evidence>
<name>A0A6G1K885_9PLEO</name>